<organism evidence="1 2">
    <name type="scientific">Spirosoma sordidisoli</name>
    <dbReference type="NCBI Taxonomy" id="2502893"/>
    <lineage>
        <taxon>Bacteria</taxon>
        <taxon>Pseudomonadati</taxon>
        <taxon>Bacteroidota</taxon>
        <taxon>Cytophagia</taxon>
        <taxon>Cytophagales</taxon>
        <taxon>Cytophagaceae</taxon>
        <taxon>Spirosoma</taxon>
    </lineage>
</organism>
<protein>
    <submittedName>
        <fullName evidence="1">Uncharacterized protein</fullName>
    </submittedName>
</protein>
<accession>A0A4Q2UGC8</accession>
<sequence length="87" mass="10005">MQTTSTNALSDSVTIFLLERDLPPQFDRSGIVTFRTYRSGMGVHDQVKHQPQQEARQRGANGAFRLREGTYDRIGIVAYLLFRYPTR</sequence>
<keyword evidence="2" id="KW-1185">Reference proteome</keyword>
<dbReference type="Proteomes" id="UP000290407">
    <property type="component" value="Unassembled WGS sequence"/>
</dbReference>
<evidence type="ECO:0000313" key="1">
    <source>
        <dbReference type="EMBL" id="RYC66455.1"/>
    </source>
</evidence>
<comment type="caution">
    <text evidence="1">The sequence shown here is derived from an EMBL/GenBank/DDBJ whole genome shotgun (WGS) entry which is preliminary data.</text>
</comment>
<reference evidence="1 2" key="1">
    <citation type="submission" date="2019-01" db="EMBL/GenBank/DDBJ databases">
        <title>Spirosoma flava sp. nov., a propanil-degrading bacterium isolated from herbicide-contaminated soil.</title>
        <authorList>
            <person name="Zhang L."/>
            <person name="Jiang J.-D."/>
        </authorList>
    </citation>
    <scope>NUCLEOTIDE SEQUENCE [LARGE SCALE GENOMIC DNA]</scope>
    <source>
        <strain evidence="1 2">TY50</strain>
    </source>
</reference>
<dbReference type="EMBL" id="SBLB01000014">
    <property type="protein sequence ID" value="RYC66455.1"/>
    <property type="molecule type" value="Genomic_DNA"/>
</dbReference>
<dbReference type="RefSeq" id="WP_129606562.1">
    <property type="nucleotide sequence ID" value="NZ_SBLB01000014.1"/>
</dbReference>
<dbReference type="AlphaFoldDB" id="A0A4Q2UGC8"/>
<name>A0A4Q2UGC8_9BACT</name>
<evidence type="ECO:0000313" key="2">
    <source>
        <dbReference type="Proteomes" id="UP000290407"/>
    </source>
</evidence>
<gene>
    <name evidence="1" type="ORF">EQG79_29185</name>
</gene>
<proteinExistence type="predicted"/>